<evidence type="ECO:0000256" key="5">
    <source>
        <dbReference type="ARBA" id="ARBA00013198"/>
    </source>
</evidence>
<reference evidence="9" key="1">
    <citation type="submission" date="2025-08" db="UniProtKB">
        <authorList>
            <consortium name="Ensembl"/>
        </authorList>
    </citation>
    <scope>IDENTIFICATION</scope>
</reference>
<dbReference type="InterPro" id="IPR037171">
    <property type="entry name" value="NagB/RpiA_transferase-like"/>
</dbReference>
<comment type="catalytic activity">
    <reaction evidence="1">
        <text>6-phospho-D-glucono-1,5-lactone + H2O = 6-phospho-D-gluconate + H(+)</text>
        <dbReference type="Rhea" id="RHEA:12556"/>
        <dbReference type="ChEBI" id="CHEBI:15377"/>
        <dbReference type="ChEBI" id="CHEBI:15378"/>
        <dbReference type="ChEBI" id="CHEBI:57955"/>
        <dbReference type="ChEBI" id="CHEBI:58759"/>
        <dbReference type="EC" id="3.1.1.31"/>
    </reaction>
</comment>
<dbReference type="AlphaFoldDB" id="A0A8C6FQG9"/>
<dbReference type="SUPFAM" id="SSF100950">
    <property type="entry name" value="NagB/RpiA/CoA transferase-like"/>
    <property type="match status" value="1"/>
</dbReference>
<comment type="pathway">
    <text evidence="2">Carbohydrate degradation; pentose phosphate pathway; D-ribulose 5-phosphate from D-glucose 6-phosphate (oxidative stage): step 2/3.</text>
</comment>
<keyword evidence="6" id="KW-0378">Hydrolase</keyword>
<dbReference type="Pfam" id="PF26086">
    <property type="entry name" value="Niban2"/>
    <property type="match status" value="1"/>
</dbReference>
<dbReference type="EC" id="3.1.1.31" evidence="5"/>
<dbReference type="InterPro" id="IPR026088">
    <property type="entry name" value="Niban-like"/>
</dbReference>
<evidence type="ECO:0000259" key="8">
    <source>
        <dbReference type="SMART" id="SM00233"/>
    </source>
</evidence>
<organism evidence="9 10">
    <name type="scientific">Moschus moschiferus</name>
    <name type="common">Siberian musk deer</name>
    <name type="synonym">Moschus sibiricus</name>
    <dbReference type="NCBI Taxonomy" id="68415"/>
    <lineage>
        <taxon>Eukaryota</taxon>
        <taxon>Metazoa</taxon>
        <taxon>Chordata</taxon>
        <taxon>Craniata</taxon>
        <taxon>Vertebrata</taxon>
        <taxon>Euteleostomi</taxon>
        <taxon>Mammalia</taxon>
        <taxon>Eutheria</taxon>
        <taxon>Laurasiatheria</taxon>
        <taxon>Artiodactyla</taxon>
        <taxon>Ruminantia</taxon>
        <taxon>Pecora</taxon>
        <taxon>Moschidae</taxon>
        <taxon>Moschus</taxon>
    </lineage>
</organism>
<name>A0A8C6FQG9_MOSMO</name>
<evidence type="ECO:0000256" key="7">
    <source>
        <dbReference type="SAM" id="MobiDB-lite"/>
    </source>
</evidence>
<dbReference type="PANTHER" id="PTHR14392:SF4">
    <property type="entry name" value="PROTEIN NIBAN 3"/>
    <property type="match status" value="1"/>
</dbReference>
<evidence type="ECO:0000256" key="2">
    <source>
        <dbReference type="ARBA" id="ARBA00004961"/>
    </source>
</evidence>
<dbReference type="SMART" id="SM00233">
    <property type="entry name" value="PH"/>
    <property type="match status" value="1"/>
</dbReference>
<dbReference type="GO" id="GO:0017057">
    <property type="term" value="F:6-phosphogluconolactonase activity"/>
    <property type="evidence" value="ECO:0007669"/>
    <property type="project" value="UniProtKB-EC"/>
</dbReference>
<proteinExistence type="inferred from homology"/>
<feature type="domain" description="PH" evidence="8">
    <location>
        <begin position="219"/>
        <end position="347"/>
    </location>
</feature>
<dbReference type="GO" id="GO:0005975">
    <property type="term" value="P:carbohydrate metabolic process"/>
    <property type="evidence" value="ECO:0007669"/>
    <property type="project" value="InterPro"/>
</dbReference>
<keyword evidence="10" id="KW-1185">Reference proteome</keyword>
<dbReference type="PANTHER" id="PTHR14392">
    <property type="entry name" value="NIBAN FAMILY MEMBER"/>
    <property type="match status" value="1"/>
</dbReference>
<dbReference type="Proteomes" id="UP000694544">
    <property type="component" value="Unplaced"/>
</dbReference>
<gene>
    <name evidence="9" type="primary">NIBAN3</name>
</gene>
<dbReference type="Gene3D" id="3.40.50.1360">
    <property type="match status" value="1"/>
</dbReference>
<dbReference type="InterPro" id="IPR005900">
    <property type="entry name" value="6-phosphogluconolactonase_DevB"/>
</dbReference>
<comment type="similarity">
    <text evidence="3">Belongs to the Niban family.</text>
</comment>
<dbReference type="GeneTree" id="ENSGT00940000154149"/>
<feature type="compositionally biased region" description="Polar residues" evidence="7">
    <location>
        <begin position="741"/>
        <end position="755"/>
    </location>
</feature>
<sequence length="769" mass="84453">MAAPGPRLISVFSSPQELGASLAQLVVQQAAYCLADAGARFTLGLSGGSLVSMLARELPAAAALAGPASLARWTLGFCDERLVPFEHAESTYGLYRTHLLSKLPIFDSQVITINPALPVEEAAEDYARKLRQAFQGDSIPVFDLLILGVGPDGHTCSLFPDHPLLQEREKIVAPISDSPKPPPQRVTLTLPVLNAARTVIFVATGEGKAAILKKLPRVREHRGPLTQLRGHPPQWQPTFCVLRGDGRLEWFSHREEYENGDRPLGSTTLTGYTVLTSQREYLRLLDALCPDSSRDHTQEEPDPLLEMPVSSPLFLQHPFRQHLCFSAATGEAQRAWRLALQGGIRLRGTALQRSQAPAARAFLDAIRLYRQQHGQFGNDDVTLGSDAEVLTSVLMRELLPALRAQTLPGLRGAGRARAWAWTKLLDAVHAAVLAGASAGLRAFQPEKDELLAALEKTIRPDVDQMLRLRARVAARLKAEVQGPLESCLRGKVDAQLPQITQTLLSTVEAELAAVRTLLTQGMDRLLRLLRGSSSSTQLRKEVYSFGEMPWDPELMQICYREAKRSRGQLGQLAALFGFFGTQSLVFGAQDLAQQLMADAVTTFLQLADQCLTTTLDCDQATQQLERVRGRVLKKFQSDSSSAQRTFIHGWLLCIFLPFVLSQLEPSCKAELLKFEGDVLAVGSPALTIEGIYEDVVRGFLLQRINRELKKALGARNMSCILDDCSEEPWDQAEADVETEAQRGTCSRQPGPSTEVSPLCPQLPPGTFQC</sequence>
<dbReference type="SUPFAM" id="SSF50729">
    <property type="entry name" value="PH domain-like"/>
    <property type="match status" value="1"/>
</dbReference>
<dbReference type="Pfam" id="PF01182">
    <property type="entry name" value="Glucosamine_iso"/>
    <property type="match status" value="1"/>
</dbReference>
<dbReference type="CDD" id="cd01400">
    <property type="entry name" value="6PGL"/>
    <property type="match status" value="1"/>
</dbReference>
<dbReference type="Ensembl" id="ENSMMST00000025900.1">
    <property type="protein sequence ID" value="ENSMMSP00000023413.1"/>
    <property type="gene ID" value="ENSMMSG00000017343.1"/>
</dbReference>
<evidence type="ECO:0000256" key="4">
    <source>
        <dbReference type="ARBA" id="ARBA00010662"/>
    </source>
</evidence>
<dbReference type="FunFam" id="3.40.50.1360:FF:000005">
    <property type="entry name" value="6-phosphogluconolactonase"/>
    <property type="match status" value="1"/>
</dbReference>
<feature type="region of interest" description="Disordered" evidence="7">
    <location>
        <begin position="731"/>
        <end position="757"/>
    </location>
</feature>
<evidence type="ECO:0000256" key="6">
    <source>
        <dbReference type="ARBA" id="ARBA00022801"/>
    </source>
</evidence>
<dbReference type="InterPro" id="IPR059060">
    <property type="entry name" value="Niban_1/2/3_dom"/>
</dbReference>
<dbReference type="Pfam" id="PF26089">
    <property type="entry name" value="PH_Niban2"/>
    <property type="match status" value="1"/>
</dbReference>
<evidence type="ECO:0000313" key="10">
    <source>
        <dbReference type="Proteomes" id="UP000694544"/>
    </source>
</evidence>
<evidence type="ECO:0000256" key="3">
    <source>
        <dbReference type="ARBA" id="ARBA00010251"/>
    </source>
</evidence>
<protein>
    <recommendedName>
        <fullName evidence="5">6-phosphogluconolactonase</fullName>
        <ecNumber evidence="5">3.1.1.31</ecNumber>
    </recommendedName>
</protein>
<comment type="similarity">
    <text evidence="4">Belongs to the glucosamine/galactosamine-6-phosphate isomerase family. 6-phosphogluconolactonase subfamily.</text>
</comment>
<dbReference type="InterPro" id="IPR006148">
    <property type="entry name" value="Glc/Gal-6P_isomerase"/>
</dbReference>
<reference evidence="9" key="2">
    <citation type="submission" date="2025-09" db="UniProtKB">
        <authorList>
            <consortium name="Ensembl"/>
        </authorList>
    </citation>
    <scope>IDENTIFICATION</scope>
</reference>
<dbReference type="CDD" id="cd23949">
    <property type="entry name" value="Niban-like"/>
    <property type="match status" value="1"/>
</dbReference>
<dbReference type="NCBIfam" id="TIGR01198">
    <property type="entry name" value="pgl"/>
    <property type="match status" value="1"/>
</dbReference>
<evidence type="ECO:0000256" key="1">
    <source>
        <dbReference type="ARBA" id="ARBA00000832"/>
    </source>
</evidence>
<accession>A0A8C6FQG9</accession>
<dbReference type="InterPro" id="IPR001849">
    <property type="entry name" value="PH_domain"/>
</dbReference>
<evidence type="ECO:0000313" key="9">
    <source>
        <dbReference type="Ensembl" id="ENSMMSP00000023413.1"/>
    </source>
</evidence>
<dbReference type="GO" id="GO:0006098">
    <property type="term" value="P:pentose-phosphate shunt"/>
    <property type="evidence" value="ECO:0007669"/>
    <property type="project" value="InterPro"/>
</dbReference>